<feature type="transmembrane region" description="Helical" evidence="1">
    <location>
        <begin position="92"/>
        <end position="110"/>
    </location>
</feature>
<gene>
    <name evidence="2" type="ORF">GSF22_24680</name>
</gene>
<evidence type="ECO:0000256" key="1">
    <source>
        <dbReference type="SAM" id="Phobius"/>
    </source>
</evidence>
<feature type="transmembrane region" description="Helical" evidence="1">
    <location>
        <begin position="20"/>
        <end position="41"/>
    </location>
</feature>
<organism evidence="2 3">
    <name type="scientific">Micromonospora echinofusca</name>
    <dbReference type="NCBI Taxonomy" id="47858"/>
    <lineage>
        <taxon>Bacteria</taxon>
        <taxon>Bacillati</taxon>
        <taxon>Actinomycetota</taxon>
        <taxon>Actinomycetes</taxon>
        <taxon>Micromonosporales</taxon>
        <taxon>Micromonosporaceae</taxon>
        <taxon>Micromonospora</taxon>
    </lineage>
</organism>
<protein>
    <submittedName>
        <fullName evidence="2">DUF4383 domain-containing protein</fullName>
    </submittedName>
</protein>
<reference evidence="2 3" key="1">
    <citation type="submission" date="2019-12" db="EMBL/GenBank/DDBJ databases">
        <title>Whole genome sequencing of endophytic Actinobacterium Micromonospora sp. MPMI6T.</title>
        <authorList>
            <person name="Evv R."/>
            <person name="Podile A.R."/>
        </authorList>
    </citation>
    <scope>NUCLEOTIDE SEQUENCE [LARGE SCALE GENOMIC DNA]</scope>
    <source>
        <strain evidence="2 3">MPMI6</strain>
    </source>
</reference>
<dbReference type="Proteomes" id="UP000823521">
    <property type="component" value="Unassembled WGS sequence"/>
</dbReference>
<sequence>MTREVTGRRRSRPGRVGSRIQRAAAIVAATFVLVGLLGFVPGVTTGYGDLSFAGHGSGAKLLGVFQVSVLHNVVHLLFGLAGLVLSRSVVGSRIYLAGGGAVYLALWLYGLVIDHASAANFIPVNGADNWLHLGLGLGMLILGLLLSPRANADARQLDNPAP</sequence>
<dbReference type="EMBL" id="WVUH01000270">
    <property type="protein sequence ID" value="MBO4209167.1"/>
    <property type="molecule type" value="Genomic_DNA"/>
</dbReference>
<comment type="caution">
    <text evidence="2">The sequence shown here is derived from an EMBL/GenBank/DDBJ whole genome shotgun (WGS) entry which is preliminary data.</text>
</comment>
<keyword evidence="1" id="KW-0472">Membrane</keyword>
<feature type="transmembrane region" description="Helical" evidence="1">
    <location>
        <begin position="61"/>
        <end position="85"/>
    </location>
</feature>
<evidence type="ECO:0000313" key="3">
    <source>
        <dbReference type="Proteomes" id="UP000823521"/>
    </source>
</evidence>
<dbReference type="RefSeq" id="WP_208816139.1">
    <property type="nucleotide sequence ID" value="NZ_WVUH01000270.1"/>
</dbReference>
<dbReference type="Pfam" id="PF14325">
    <property type="entry name" value="DUF4383"/>
    <property type="match status" value="1"/>
</dbReference>
<accession>A0ABS3VXA7</accession>
<keyword evidence="1" id="KW-0812">Transmembrane</keyword>
<evidence type="ECO:0000313" key="2">
    <source>
        <dbReference type="EMBL" id="MBO4209167.1"/>
    </source>
</evidence>
<name>A0ABS3VXA7_MICEH</name>
<keyword evidence="3" id="KW-1185">Reference proteome</keyword>
<keyword evidence="1" id="KW-1133">Transmembrane helix</keyword>
<proteinExistence type="predicted"/>
<feature type="transmembrane region" description="Helical" evidence="1">
    <location>
        <begin position="130"/>
        <end position="147"/>
    </location>
</feature>